<dbReference type="AlphaFoldDB" id="A0AAV8QLZ0"/>
<reference evidence="2 3" key="1">
    <citation type="submission" date="2022-12" db="EMBL/GenBank/DDBJ databases">
        <title>Chromosome-scale assembly of the Ensete ventricosum genome.</title>
        <authorList>
            <person name="Dussert Y."/>
            <person name="Stocks J."/>
            <person name="Wendawek A."/>
            <person name="Woldeyes F."/>
            <person name="Nichols R.A."/>
            <person name="Borrell J.S."/>
        </authorList>
    </citation>
    <scope>NUCLEOTIDE SEQUENCE [LARGE SCALE GENOMIC DNA]</scope>
    <source>
        <strain evidence="3">cv. Maze</strain>
        <tissue evidence="2">Seeds</tissue>
    </source>
</reference>
<feature type="region of interest" description="Disordered" evidence="1">
    <location>
        <begin position="71"/>
        <end position="118"/>
    </location>
</feature>
<protein>
    <submittedName>
        <fullName evidence="2">Uncharacterized protein</fullName>
    </submittedName>
</protein>
<gene>
    <name evidence="2" type="ORF">OPV22_026577</name>
</gene>
<sequence length="118" mass="13266">MGRNTRKDGFCGVGRMKNSVAGIEAEGKRELWGEIKIWSQVRIQNPDLGSVQFGSTEPIYWVRSNRFIKPVSTTLPPRHQKRQKRRPSATPGTLDQRSSPCACKGRRRSASLASQDLL</sequence>
<evidence type="ECO:0000256" key="1">
    <source>
        <dbReference type="SAM" id="MobiDB-lite"/>
    </source>
</evidence>
<organism evidence="2 3">
    <name type="scientific">Ensete ventricosum</name>
    <name type="common">Abyssinian banana</name>
    <name type="synonym">Musa ensete</name>
    <dbReference type="NCBI Taxonomy" id="4639"/>
    <lineage>
        <taxon>Eukaryota</taxon>
        <taxon>Viridiplantae</taxon>
        <taxon>Streptophyta</taxon>
        <taxon>Embryophyta</taxon>
        <taxon>Tracheophyta</taxon>
        <taxon>Spermatophyta</taxon>
        <taxon>Magnoliopsida</taxon>
        <taxon>Liliopsida</taxon>
        <taxon>Zingiberales</taxon>
        <taxon>Musaceae</taxon>
        <taxon>Ensete</taxon>
    </lineage>
</organism>
<comment type="caution">
    <text evidence="2">The sequence shown here is derived from an EMBL/GenBank/DDBJ whole genome shotgun (WGS) entry which is preliminary data.</text>
</comment>
<name>A0AAV8QLZ0_ENSVE</name>
<evidence type="ECO:0000313" key="2">
    <source>
        <dbReference type="EMBL" id="KAJ8472234.1"/>
    </source>
</evidence>
<evidence type="ECO:0000313" key="3">
    <source>
        <dbReference type="Proteomes" id="UP001222027"/>
    </source>
</evidence>
<dbReference type="EMBL" id="JAQQAF010000007">
    <property type="protein sequence ID" value="KAJ8472234.1"/>
    <property type="molecule type" value="Genomic_DNA"/>
</dbReference>
<feature type="compositionally biased region" description="Basic residues" evidence="1">
    <location>
        <begin position="78"/>
        <end position="87"/>
    </location>
</feature>
<dbReference type="Proteomes" id="UP001222027">
    <property type="component" value="Unassembled WGS sequence"/>
</dbReference>
<keyword evidence="3" id="KW-1185">Reference proteome</keyword>
<feature type="compositionally biased region" description="Polar residues" evidence="1">
    <location>
        <begin position="90"/>
        <end position="99"/>
    </location>
</feature>
<accession>A0AAV8QLZ0</accession>
<proteinExistence type="predicted"/>